<dbReference type="InterPro" id="IPR036693">
    <property type="entry name" value="TF_LuxR_autoind-bd_dom_sf"/>
</dbReference>
<dbReference type="AlphaFoldDB" id="A0A1S7U8M1"/>
<dbReference type="InterPro" id="IPR000792">
    <property type="entry name" value="Tscrpt_reg_LuxR_C"/>
</dbReference>
<dbReference type="PANTHER" id="PTHR44688">
    <property type="entry name" value="DNA-BINDING TRANSCRIPTIONAL ACTIVATOR DEVR_DOSR"/>
    <property type="match status" value="1"/>
</dbReference>
<dbReference type="GO" id="GO:0006355">
    <property type="term" value="P:regulation of DNA-templated transcription"/>
    <property type="evidence" value="ECO:0007669"/>
    <property type="project" value="InterPro"/>
</dbReference>
<dbReference type="PRINTS" id="PR00038">
    <property type="entry name" value="HTHLUXR"/>
</dbReference>
<dbReference type="SMART" id="SM00421">
    <property type="entry name" value="HTH_LUXR"/>
    <property type="match status" value="1"/>
</dbReference>
<dbReference type="InterPro" id="IPR016032">
    <property type="entry name" value="Sig_transdc_resp-reg_C-effctor"/>
</dbReference>
<evidence type="ECO:0000259" key="4">
    <source>
        <dbReference type="PROSITE" id="PS50043"/>
    </source>
</evidence>
<dbReference type="SUPFAM" id="SSF75516">
    <property type="entry name" value="Pheromone-binding domain of LuxR-like quorum-sensing transcription factors"/>
    <property type="match status" value="1"/>
</dbReference>
<comment type="caution">
    <text evidence="5">The sequence shown here is derived from an EMBL/GenBank/DDBJ whole genome shotgun (WGS) entry which is preliminary data.</text>
</comment>
<keyword evidence="6" id="KW-1185">Reference proteome</keyword>
<keyword evidence="2" id="KW-0238">DNA-binding</keyword>
<proteinExistence type="predicted"/>
<keyword evidence="1" id="KW-0805">Transcription regulation</keyword>
<dbReference type="Gene3D" id="1.10.10.10">
    <property type="entry name" value="Winged helix-like DNA-binding domain superfamily/Winged helix DNA-binding domain"/>
    <property type="match status" value="1"/>
</dbReference>
<evidence type="ECO:0000256" key="1">
    <source>
        <dbReference type="ARBA" id="ARBA00023015"/>
    </source>
</evidence>
<keyword evidence="3" id="KW-0804">Transcription</keyword>
<evidence type="ECO:0000256" key="2">
    <source>
        <dbReference type="ARBA" id="ARBA00023125"/>
    </source>
</evidence>
<dbReference type="SUPFAM" id="SSF46894">
    <property type="entry name" value="C-terminal effector domain of the bipartite response regulators"/>
    <property type="match status" value="1"/>
</dbReference>
<evidence type="ECO:0000313" key="5">
    <source>
        <dbReference type="EMBL" id="CVI63112.1"/>
    </source>
</evidence>
<dbReference type="Pfam" id="PF03472">
    <property type="entry name" value="Autoind_bind"/>
    <property type="match status" value="1"/>
</dbReference>
<dbReference type="CDD" id="cd06170">
    <property type="entry name" value="LuxR_C_like"/>
    <property type="match status" value="1"/>
</dbReference>
<reference evidence="5" key="1">
    <citation type="submission" date="2016-01" db="EMBL/GenBank/DDBJ databases">
        <authorList>
            <person name="Regsiter A."/>
            <person name="william w."/>
        </authorList>
    </citation>
    <scope>NUCLEOTIDE SEQUENCE</scope>
    <source>
        <strain evidence="5">NCPPB 1641</strain>
    </source>
</reference>
<dbReference type="PANTHER" id="PTHR44688:SF16">
    <property type="entry name" value="DNA-BINDING TRANSCRIPTIONAL ACTIVATOR DEVR_DOSR"/>
    <property type="match status" value="1"/>
</dbReference>
<dbReference type="InterPro" id="IPR036388">
    <property type="entry name" value="WH-like_DNA-bd_sf"/>
</dbReference>
<gene>
    <name evidence="5" type="ORF">AGR7A_pAt20099</name>
</gene>
<sequence length="239" mass="26816">MKTVSANLATAIEAITDAPTVYDALFSVQEIYDVDFVTYHLTATVISDLDSPFVQSTYSPEWIAQYFLKRYVQVDPVVQQGFLRQLPFDWREFEMTPEIGAFFDDAWQHGVGKSGYSIPITDRAGRRAIFSVNAAHDPKSWDKLVAGNRSDWNEIAYQIHMKAITEIHGGEDPVPGLSSRERECLSWVARGKDHKDIALILGISEHTARSYLKSGRLKLGCATISSAAIQAMKFRLINI</sequence>
<dbReference type="PROSITE" id="PS50043">
    <property type="entry name" value="HTH_LUXR_2"/>
    <property type="match status" value="1"/>
</dbReference>
<organism evidence="5 6">
    <name type="scientific">Agrobacterium deltaense NCPPB 1641</name>
    <dbReference type="NCBI Taxonomy" id="1183425"/>
    <lineage>
        <taxon>Bacteria</taxon>
        <taxon>Pseudomonadati</taxon>
        <taxon>Pseudomonadota</taxon>
        <taxon>Alphaproteobacteria</taxon>
        <taxon>Hyphomicrobiales</taxon>
        <taxon>Rhizobiaceae</taxon>
        <taxon>Rhizobium/Agrobacterium group</taxon>
        <taxon>Agrobacterium</taxon>
    </lineage>
</organism>
<accession>A0A1S7U8M1</accession>
<dbReference type="GO" id="GO:0003677">
    <property type="term" value="F:DNA binding"/>
    <property type="evidence" value="ECO:0007669"/>
    <property type="project" value="UniProtKB-KW"/>
</dbReference>
<evidence type="ECO:0000256" key="3">
    <source>
        <dbReference type="ARBA" id="ARBA00023163"/>
    </source>
</evidence>
<dbReference type="EMBL" id="FCNP01000049">
    <property type="protein sequence ID" value="CVI63112.1"/>
    <property type="molecule type" value="Genomic_DNA"/>
</dbReference>
<dbReference type="Proteomes" id="UP000192140">
    <property type="component" value="Unassembled WGS sequence"/>
</dbReference>
<evidence type="ECO:0000313" key="6">
    <source>
        <dbReference type="Proteomes" id="UP000192140"/>
    </source>
</evidence>
<dbReference type="RefSeq" id="WP_080855074.1">
    <property type="nucleotide sequence ID" value="NZ_LT009777.1"/>
</dbReference>
<dbReference type="Gene3D" id="3.30.450.80">
    <property type="entry name" value="Transcription factor LuxR-like, autoinducer-binding domain"/>
    <property type="match status" value="1"/>
</dbReference>
<feature type="domain" description="HTH luxR-type" evidence="4">
    <location>
        <begin position="170"/>
        <end position="235"/>
    </location>
</feature>
<dbReference type="InterPro" id="IPR005143">
    <property type="entry name" value="TF_LuxR_autoind-bd_dom"/>
</dbReference>
<dbReference type="Pfam" id="PF00196">
    <property type="entry name" value="GerE"/>
    <property type="match status" value="1"/>
</dbReference>
<name>A0A1S7U8M1_9HYPH</name>
<protein>
    <submittedName>
        <fullName evidence="5">Autoinducer transcriptional regulator protein</fullName>
    </submittedName>
</protein>